<dbReference type="RefSeq" id="WP_189005729.1">
    <property type="nucleotide sequence ID" value="NZ_BMPP01000004.1"/>
</dbReference>
<evidence type="ECO:0000256" key="6">
    <source>
        <dbReference type="SAM" id="Phobius"/>
    </source>
</evidence>
<name>A0ABQ2ETA3_9DEIO</name>
<dbReference type="PANTHER" id="PTHR30238:SF4">
    <property type="entry name" value="SLL1022 PROTEIN"/>
    <property type="match status" value="1"/>
</dbReference>
<keyword evidence="3 6" id="KW-0812">Transmembrane</keyword>
<feature type="transmembrane region" description="Helical" evidence="6">
    <location>
        <begin position="145"/>
        <end position="168"/>
    </location>
</feature>
<dbReference type="PANTHER" id="PTHR30238">
    <property type="entry name" value="MEMBRANE BOUND PREDICTED REDOX MODULATOR"/>
    <property type="match status" value="1"/>
</dbReference>
<comment type="subcellular location">
    <subcellularLocation>
        <location evidence="1">Membrane</location>
        <topology evidence="1">Multi-pass membrane protein</topology>
    </subcellularLocation>
</comment>
<feature type="transmembrane region" description="Helical" evidence="6">
    <location>
        <begin position="66"/>
        <end position="87"/>
    </location>
</feature>
<gene>
    <name evidence="7" type="ORF">GCM10008955_13400</name>
</gene>
<accession>A0ABQ2ETA3</accession>
<feature type="transmembrane region" description="Helical" evidence="6">
    <location>
        <begin position="207"/>
        <end position="227"/>
    </location>
</feature>
<evidence type="ECO:0000313" key="7">
    <source>
        <dbReference type="EMBL" id="GGK21299.1"/>
    </source>
</evidence>
<comment type="caution">
    <text evidence="7">The sequence shown here is derived from an EMBL/GenBank/DDBJ whole genome shotgun (WGS) entry which is preliminary data.</text>
</comment>
<dbReference type="InterPro" id="IPR005496">
    <property type="entry name" value="Integral_membrane_TerC"/>
</dbReference>
<evidence type="ECO:0000256" key="5">
    <source>
        <dbReference type="ARBA" id="ARBA00023136"/>
    </source>
</evidence>
<reference evidence="8" key="1">
    <citation type="journal article" date="2019" name="Int. J. Syst. Evol. Microbiol.">
        <title>The Global Catalogue of Microorganisms (GCM) 10K type strain sequencing project: providing services to taxonomists for standard genome sequencing and annotation.</title>
        <authorList>
            <consortium name="The Broad Institute Genomics Platform"/>
            <consortium name="The Broad Institute Genome Sequencing Center for Infectious Disease"/>
            <person name="Wu L."/>
            <person name="Ma J."/>
        </authorList>
    </citation>
    <scope>NUCLEOTIDE SEQUENCE [LARGE SCALE GENOMIC DNA]</scope>
    <source>
        <strain evidence="8">JCM 30331</strain>
    </source>
</reference>
<evidence type="ECO:0000256" key="2">
    <source>
        <dbReference type="ARBA" id="ARBA00007511"/>
    </source>
</evidence>
<evidence type="ECO:0000313" key="8">
    <source>
        <dbReference type="Proteomes" id="UP000647587"/>
    </source>
</evidence>
<evidence type="ECO:0000256" key="3">
    <source>
        <dbReference type="ARBA" id="ARBA00022692"/>
    </source>
</evidence>
<feature type="transmembrane region" description="Helical" evidence="6">
    <location>
        <begin position="233"/>
        <end position="251"/>
    </location>
</feature>
<proteinExistence type="inferred from homology"/>
<organism evidence="7 8">
    <name type="scientific">Deinococcus malanensis</name>
    <dbReference type="NCBI Taxonomy" id="1706855"/>
    <lineage>
        <taxon>Bacteria</taxon>
        <taxon>Thermotogati</taxon>
        <taxon>Deinococcota</taxon>
        <taxon>Deinococci</taxon>
        <taxon>Deinococcales</taxon>
        <taxon>Deinococcaceae</taxon>
        <taxon>Deinococcus</taxon>
    </lineage>
</organism>
<feature type="transmembrane region" description="Helical" evidence="6">
    <location>
        <begin position="174"/>
        <end position="195"/>
    </location>
</feature>
<sequence length="267" mass="29014">MKVPPTHISLECAFVESLFSWITQPEAWLAFGTLLLLEIVLGIDNVIFISILAAKLPPEQQARARTIGLMGAMLMRLGLLFSITWIYRLKDDLFTLFGMGFSGRDLILIGGGLFLLYKAVTEMHEQLEGPEHHTPTAGGRVGANFAAIIGQIMVLDIVFSLDSVITAVGMADDIGVMVSAVVVTVLIMLVAAGPISGFVQAHPTVKMLALAFLLLIGVNLIADGFGFKIPKGYTYFAMGFAIAVELLNLRLRRGRPVDLHPTDRQPH</sequence>
<dbReference type="Pfam" id="PF03741">
    <property type="entry name" value="TerC"/>
    <property type="match status" value="1"/>
</dbReference>
<comment type="similarity">
    <text evidence="2">Belongs to the TerC family.</text>
</comment>
<evidence type="ECO:0000256" key="1">
    <source>
        <dbReference type="ARBA" id="ARBA00004141"/>
    </source>
</evidence>
<keyword evidence="8" id="KW-1185">Reference proteome</keyword>
<dbReference type="Proteomes" id="UP000647587">
    <property type="component" value="Unassembled WGS sequence"/>
</dbReference>
<keyword evidence="5 6" id="KW-0472">Membrane</keyword>
<protein>
    <submittedName>
        <fullName evidence="7">Membrane protein</fullName>
    </submittedName>
</protein>
<dbReference type="EMBL" id="BMPP01000004">
    <property type="protein sequence ID" value="GGK21299.1"/>
    <property type="molecule type" value="Genomic_DNA"/>
</dbReference>
<feature type="transmembrane region" description="Helical" evidence="6">
    <location>
        <begin position="93"/>
        <end position="117"/>
    </location>
</feature>
<keyword evidence="4 6" id="KW-1133">Transmembrane helix</keyword>
<evidence type="ECO:0000256" key="4">
    <source>
        <dbReference type="ARBA" id="ARBA00022989"/>
    </source>
</evidence>
<feature type="transmembrane region" description="Helical" evidence="6">
    <location>
        <begin position="27"/>
        <end position="54"/>
    </location>
</feature>